<dbReference type="InterPro" id="IPR036388">
    <property type="entry name" value="WH-like_DNA-bd_sf"/>
</dbReference>
<protein>
    <submittedName>
        <fullName evidence="6">MurR/RpiR family transcriptional regulator</fullName>
    </submittedName>
</protein>
<evidence type="ECO:0000313" key="6">
    <source>
        <dbReference type="EMBL" id="MBA0087816.1"/>
    </source>
</evidence>
<dbReference type="InterPro" id="IPR001347">
    <property type="entry name" value="SIS_dom"/>
</dbReference>
<evidence type="ECO:0000256" key="3">
    <source>
        <dbReference type="ARBA" id="ARBA00023163"/>
    </source>
</evidence>
<dbReference type="InterPro" id="IPR000281">
    <property type="entry name" value="HTH_RpiR"/>
</dbReference>
<keyword evidence="2" id="KW-0238">DNA-binding</keyword>
<dbReference type="InterPro" id="IPR047640">
    <property type="entry name" value="RpiR-like"/>
</dbReference>
<reference evidence="6" key="1">
    <citation type="submission" date="2020-06" db="EMBL/GenBank/DDBJ databases">
        <title>Legume-microbial interactions unlock mineral nutrients during tropical forest succession.</title>
        <authorList>
            <person name="Epihov D.Z."/>
        </authorList>
    </citation>
    <scope>NUCLEOTIDE SEQUENCE [LARGE SCALE GENOMIC DNA]</scope>
    <source>
        <strain evidence="6">Pan2503</strain>
    </source>
</reference>
<organism evidence="6 7">
    <name type="scientific">Candidatus Acidiferrum panamense</name>
    <dbReference type="NCBI Taxonomy" id="2741543"/>
    <lineage>
        <taxon>Bacteria</taxon>
        <taxon>Pseudomonadati</taxon>
        <taxon>Acidobacteriota</taxon>
        <taxon>Terriglobia</taxon>
        <taxon>Candidatus Acidiferrales</taxon>
        <taxon>Candidatus Acidiferrum</taxon>
    </lineage>
</organism>
<dbReference type="AlphaFoldDB" id="A0A7V8NUX5"/>
<feature type="non-terminal residue" evidence="6">
    <location>
        <position position="232"/>
    </location>
</feature>
<dbReference type="Pfam" id="PF01418">
    <property type="entry name" value="HTH_6"/>
    <property type="match status" value="1"/>
</dbReference>
<proteinExistence type="predicted"/>
<feature type="domain" description="SIS" evidence="5">
    <location>
        <begin position="131"/>
        <end position="232"/>
    </location>
</feature>
<dbReference type="SUPFAM" id="SSF46689">
    <property type="entry name" value="Homeodomain-like"/>
    <property type="match status" value="1"/>
</dbReference>
<dbReference type="GO" id="GO:0003677">
    <property type="term" value="F:DNA binding"/>
    <property type="evidence" value="ECO:0007669"/>
    <property type="project" value="UniProtKB-KW"/>
</dbReference>
<dbReference type="PROSITE" id="PS51071">
    <property type="entry name" value="HTH_RPIR"/>
    <property type="match status" value="1"/>
</dbReference>
<dbReference type="PANTHER" id="PTHR30514:SF18">
    <property type="entry name" value="RPIR-FAMILY TRANSCRIPTIONAL REGULATOR"/>
    <property type="match status" value="1"/>
</dbReference>
<keyword evidence="1" id="KW-0805">Transcription regulation</keyword>
<evidence type="ECO:0000313" key="7">
    <source>
        <dbReference type="Proteomes" id="UP000567293"/>
    </source>
</evidence>
<dbReference type="PROSITE" id="PS51464">
    <property type="entry name" value="SIS"/>
    <property type="match status" value="1"/>
</dbReference>
<dbReference type="CDD" id="cd05013">
    <property type="entry name" value="SIS_RpiR"/>
    <property type="match status" value="1"/>
</dbReference>
<dbReference type="Gene3D" id="3.40.50.10490">
    <property type="entry name" value="Glucose-6-phosphate isomerase like protein, domain 1"/>
    <property type="match status" value="1"/>
</dbReference>
<dbReference type="GO" id="GO:0003700">
    <property type="term" value="F:DNA-binding transcription factor activity"/>
    <property type="evidence" value="ECO:0007669"/>
    <property type="project" value="InterPro"/>
</dbReference>
<evidence type="ECO:0000259" key="4">
    <source>
        <dbReference type="PROSITE" id="PS51071"/>
    </source>
</evidence>
<name>A0A7V8NUX5_9BACT</name>
<dbReference type="PANTHER" id="PTHR30514">
    <property type="entry name" value="GLUCOKINASE"/>
    <property type="match status" value="1"/>
</dbReference>
<gene>
    <name evidence="6" type="ORF">HRJ53_22750</name>
</gene>
<evidence type="ECO:0000256" key="2">
    <source>
        <dbReference type="ARBA" id="ARBA00023125"/>
    </source>
</evidence>
<keyword evidence="7" id="KW-1185">Reference proteome</keyword>
<accession>A0A7V8NUX5</accession>
<keyword evidence="3" id="KW-0804">Transcription</keyword>
<dbReference type="InterPro" id="IPR035472">
    <property type="entry name" value="RpiR-like_SIS"/>
</dbReference>
<dbReference type="Pfam" id="PF01380">
    <property type="entry name" value="SIS"/>
    <property type="match status" value="1"/>
</dbReference>
<dbReference type="GO" id="GO:0097367">
    <property type="term" value="F:carbohydrate derivative binding"/>
    <property type="evidence" value="ECO:0007669"/>
    <property type="project" value="InterPro"/>
</dbReference>
<feature type="domain" description="HTH rpiR-type" evidence="4">
    <location>
        <begin position="9"/>
        <end position="85"/>
    </location>
</feature>
<evidence type="ECO:0000256" key="1">
    <source>
        <dbReference type="ARBA" id="ARBA00023015"/>
    </source>
</evidence>
<evidence type="ECO:0000259" key="5">
    <source>
        <dbReference type="PROSITE" id="PS51464"/>
    </source>
</evidence>
<sequence>MKRKGGPSPSASIHLGERIEHLSVKRQEIIRPILEHPREYVLLSVRAMAKRLHTDPATIVRIVRGLGFGSYREFQRHLHELSLAFATSLDTMQSGGRDPSVPAHVVESLEQDLKNLQGLKNSLDAQRLVALAKRFHEARRIIILAADLATHLAGYLEYQISLLGLPIFAATSAGRILHLVRSVNRQDLVVAVSFRRGLRQTVEGAQQARANGAYCVGIADTYLSPLARECNE</sequence>
<dbReference type="SUPFAM" id="SSF53697">
    <property type="entry name" value="SIS domain"/>
    <property type="match status" value="1"/>
</dbReference>
<dbReference type="Proteomes" id="UP000567293">
    <property type="component" value="Unassembled WGS sequence"/>
</dbReference>
<comment type="caution">
    <text evidence="6">The sequence shown here is derived from an EMBL/GenBank/DDBJ whole genome shotgun (WGS) entry which is preliminary data.</text>
</comment>
<dbReference type="GO" id="GO:1901135">
    <property type="term" value="P:carbohydrate derivative metabolic process"/>
    <property type="evidence" value="ECO:0007669"/>
    <property type="project" value="InterPro"/>
</dbReference>
<dbReference type="InterPro" id="IPR046348">
    <property type="entry name" value="SIS_dom_sf"/>
</dbReference>
<dbReference type="InterPro" id="IPR009057">
    <property type="entry name" value="Homeodomain-like_sf"/>
</dbReference>
<dbReference type="EMBL" id="JACDQQ010002200">
    <property type="protein sequence ID" value="MBA0087816.1"/>
    <property type="molecule type" value="Genomic_DNA"/>
</dbReference>
<dbReference type="Gene3D" id="1.10.10.10">
    <property type="entry name" value="Winged helix-like DNA-binding domain superfamily/Winged helix DNA-binding domain"/>
    <property type="match status" value="1"/>
</dbReference>